<dbReference type="KEGG" id="smo:SELMODRAFT_430194"/>
<feature type="region of interest" description="Disordered" evidence="2">
    <location>
        <begin position="85"/>
        <end position="113"/>
    </location>
</feature>
<dbReference type="Pfam" id="PF00656">
    <property type="entry name" value="Peptidase_C14"/>
    <property type="match status" value="1"/>
</dbReference>
<evidence type="ECO:0000256" key="3">
    <source>
        <dbReference type="SAM" id="Phobius"/>
    </source>
</evidence>
<dbReference type="InterPro" id="IPR011600">
    <property type="entry name" value="Pept_C14_caspase"/>
</dbReference>
<dbReference type="PANTHER" id="PTHR48104:SF30">
    <property type="entry name" value="METACASPASE-1"/>
    <property type="match status" value="1"/>
</dbReference>
<dbReference type="Pfam" id="PF00512">
    <property type="entry name" value="HisKA"/>
    <property type="match status" value="1"/>
</dbReference>
<evidence type="ECO:0000256" key="1">
    <source>
        <dbReference type="ARBA" id="ARBA00009005"/>
    </source>
</evidence>
<dbReference type="eggNOG" id="KOG0519">
    <property type="taxonomic scope" value="Eukaryota"/>
</dbReference>
<dbReference type="PANTHER" id="PTHR48104">
    <property type="entry name" value="METACASPASE-4"/>
    <property type="match status" value="1"/>
</dbReference>
<dbReference type="CDD" id="cd00082">
    <property type="entry name" value="HisKA"/>
    <property type="match status" value="1"/>
</dbReference>
<keyword evidence="3" id="KW-0472">Membrane</keyword>
<gene>
    <name evidence="5" type="ORF">SELMODRAFT_430194</name>
</gene>
<name>D8T8N0_SELML</name>
<dbReference type="HOGENOM" id="CLU_405685_0_0_1"/>
<dbReference type="InterPro" id="IPR003661">
    <property type="entry name" value="HisK_dim/P_dom"/>
</dbReference>
<dbReference type="InterPro" id="IPR036097">
    <property type="entry name" value="HisK_dim/P_sf"/>
</dbReference>
<sequence>MAELSPTVADLDGHKNLFRALSSVAMLASRFALEILTAKMQIQDGQDQGAWPAEQGSGGAAPVQELETLKDECRLMKEFDRQIKEESKNPAKQLNEKKQSLQPMDAGKKTMDETDQKIERVKKLATGRCILFFLFLGAIAVIVVKVVDPKKKNICGLPGLSPLANTSQILFNRRIWEFLFLLSESLWQSKGAGVIVLLVLLSQAEGHFVSLDNSFSCKTCPQVTQALAAIRDFVAAASAGERLLFYFCGHGTQFPDRNLDELDGNDEALCFNDGYLVDDILHNVMVQYLHEGVHLTAIFDSCHSGTVLDLPYGNTGSGWFNASSQTPPEILQAGVFFRTSVVSISACLDSELSYFDEVNQRGWFTSNMTHYIQEEHLISSFSEQDLFGNASNAACKEHVIDGDKIRDKKILTSRRRARKLLVSPDSARTQESTEFVPVASLRDPEDCGRSSQSSALLTQARQGPLHRKFLVLKYFTQLISGTWLPKIAHMSHEIRTPMNAVIGMDAETDITDEQREYASTTRSSGEVLLGIINVILDYSKIEAGNMELDLQPTEILQRPFARGVGSNPPNPGQLLLAAYSHLTLILQIFRPEDKFWGLFPSALQAIVTRRIEDALEQAAERLQIPNKSTLVAKIAELVAARNEDCHRGNCDQMARRPLSWLVSICACSSKEALWQLLF</sequence>
<evidence type="ECO:0000313" key="6">
    <source>
        <dbReference type="Proteomes" id="UP000001514"/>
    </source>
</evidence>
<keyword evidence="6" id="KW-1185">Reference proteome</keyword>
<dbReference type="GO" id="GO:0006508">
    <property type="term" value="P:proteolysis"/>
    <property type="evidence" value="ECO:0000318"/>
    <property type="project" value="GO_Central"/>
</dbReference>
<dbReference type="Gene3D" id="3.40.50.1460">
    <property type="match status" value="1"/>
</dbReference>
<keyword evidence="3" id="KW-0812">Transmembrane</keyword>
<dbReference type="SMART" id="SM00388">
    <property type="entry name" value="HisKA"/>
    <property type="match status" value="1"/>
</dbReference>
<comment type="similarity">
    <text evidence="1">Belongs to the peptidase C14B family.</text>
</comment>
<dbReference type="GO" id="GO:0004197">
    <property type="term" value="F:cysteine-type endopeptidase activity"/>
    <property type="evidence" value="ECO:0000318"/>
    <property type="project" value="GO_Central"/>
</dbReference>
<dbReference type="GO" id="GO:0000155">
    <property type="term" value="F:phosphorelay sensor kinase activity"/>
    <property type="evidence" value="ECO:0007669"/>
    <property type="project" value="InterPro"/>
</dbReference>
<organism evidence="6">
    <name type="scientific">Selaginella moellendorffii</name>
    <name type="common">Spikemoss</name>
    <dbReference type="NCBI Taxonomy" id="88036"/>
    <lineage>
        <taxon>Eukaryota</taxon>
        <taxon>Viridiplantae</taxon>
        <taxon>Streptophyta</taxon>
        <taxon>Embryophyta</taxon>
        <taxon>Tracheophyta</taxon>
        <taxon>Lycopodiopsida</taxon>
        <taxon>Selaginellales</taxon>
        <taxon>Selaginellaceae</taxon>
        <taxon>Selaginella</taxon>
    </lineage>
</organism>
<evidence type="ECO:0000256" key="2">
    <source>
        <dbReference type="SAM" id="MobiDB-lite"/>
    </source>
</evidence>
<protein>
    <recommendedName>
        <fullName evidence="4">Signal transduction histidine kinase dimerisation/phosphoacceptor domain-containing protein</fullName>
    </recommendedName>
</protein>
<accession>D8T8N0</accession>
<dbReference type="Proteomes" id="UP000001514">
    <property type="component" value="Unassembled WGS sequence"/>
</dbReference>
<dbReference type="GO" id="GO:0005737">
    <property type="term" value="C:cytoplasm"/>
    <property type="evidence" value="ECO:0000318"/>
    <property type="project" value="GO_Central"/>
</dbReference>
<feature type="compositionally biased region" description="Basic and acidic residues" evidence="2">
    <location>
        <begin position="85"/>
        <end position="99"/>
    </location>
</feature>
<dbReference type="Gramene" id="EFJ07021">
    <property type="protein sequence ID" value="EFJ07021"/>
    <property type="gene ID" value="SELMODRAFT_430194"/>
</dbReference>
<proteinExistence type="inferred from homology"/>
<dbReference type="EMBL" id="GL377690">
    <property type="protein sequence ID" value="EFJ07021.1"/>
    <property type="molecule type" value="Genomic_DNA"/>
</dbReference>
<dbReference type="AlphaFoldDB" id="D8T8N0"/>
<dbReference type="InParanoid" id="D8T8N0"/>
<dbReference type="SUPFAM" id="SSF47384">
    <property type="entry name" value="Homodimeric domain of signal transducing histidine kinase"/>
    <property type="match status" value="1"/>
</dbReference>
<feature type="domain" description="Signal transduction histidine kinase dimerisation/phosphoacceptor" evidence="4">
    <location>
        <begin position="487"/>
        <end position="544"/>
    </location>
</feature>
<evidence type="ECO:0000313" key="5">
    <source>
        <dbReference type="EMBL" id="EFJ07021.1"/>
    </source>
</evidence>
<reference evidence="5 6" key="1">
    <citation type="journal article" date="2011" name="Science">
        <title>The Selaginella genome identifies genetic changes associated with the evolution of vascular plants.</title>
        <authorList>
            <person name="Banks J.A."/>
            <person name="Nishiyama T."/>
            <person name="Hasebe M."/>
            <person name="Bowman J.L."/>
            <person name="Gribskov M."/>
            <person name="dePamphilis C."/>
            <person name="Albert V.A."/>
            <person name="Aono N."/>
            <person name="Aoyama T."/>
            <person name="Ambrose B.A."/>
            <person name="Ashton N.W."/>
            <person name="Axtell M.J."/>
            <person name="Barker E."/>
            <person name="Barker M.S."/>
            <person name="Bennetzen J.L."/>
            <person name="Bonawitz N.D."/>
            <person name="Chapple C."/>
            <person name="Cheng C."/>
            <person name="Correa L.G."/>
            <person name="Dacre M."/>
            <person name="DeBarry J."/>
            <person name="Dreyer I."/>
            <person name="Elias M."/>
            <person name="Engstrom E.M."/>
            <person name="Estelle M."/>
            <person name="Feng L."/>
            <person name="Finet C."/>
            <person name="Floyd S.K."/>
            <person name="Frommer W.B."/>
            <person name="Fujita T."/>
            <person name="Gramzow L."/>
            <person name="Gutensohn M."/>
            <person name="Harholt J."/>
            <person name="Hattori M."/>
            <person name="Heyl A."/>
            <person name="Hirai T."/>
            <person name="Hiwatashi Y."/>
            <person name="Ishikawa M."/>
            <person name="Iwata M."/>
            <person name="Karol K.G."/>
            <person name="Koehler B."/>
            <person name="Kolukisaoglu U."/>
            <person name="Kubo M."/>
            <person name="Kurata T."/>
            <person name="Lalonde S."/>
            <person name="Li K."/>
            <person name="Li Y."/>
            <person name="Litt A."/>
            <person name="Lyons E."/>
            <person name="Manning G."/>
            <person name="Maruyama T."/>
            <person name="Michael T.P."/>
            <person name="Mikami K."/>
            <person name="Miyazaki S."/>
            <person name="Morinaga S."/>
            <person name="Murata T."/>
            <person name="Mueller-Roeber B."/>
            <person name="Nelson D.R."/>
            <person name="Obara M."/>
            <person name="Oguri Y."/>
            <person name="Olmstead R.G."/>
            <person name="Onodera N."/>
            <person name="Petersen B.L."/>
            <person name="Pils B."/>
            <person name="Prigge M."/>
            <person name="Rensing S.A."/>
            <person name="Riano-Pachon D.M."/>
            <person name="Roberts A.W."/>
            <person name="Sato Y."/>
            <person name="Scheller H.V."/>
            <person name="Schulz B."/>
            <person name="Schulz C."/>
            <person name="Shakirov E.V."/>
            <person name="Shibagaki N."/>
            <person name="Shinohara N."/>
            <person name="Shippen D.E."/>
            <person name="Soerensen I."/>
            <person name="Sotooka R."/>
            <person name="Sugimoto N."/>
            <person name="Sugita M."/>
            <person name="Sumikawa N."/>
            <person name="Tanurdzic M."/>
            <person name="Theissen G."/>
            <person name="Ulvskov P."/>
            <person name="Wakazuki S."/>
            <person name="Weng J.K."/>
            <person name="Willats W.W."/>
            <person name="Wipf D."/>
            <person name="Wolf P.G."/>
            <person name="Yang L."/>
            <person name="Zimmer A.D."/>
            <person name="Zhu Q."/>
            <person name="Mitros T."/>
            <person name="Hellsten U."/>
            <person name="Loque D."/>
            <person name="Otillar R."/>
            <person name="Salamov A."/>
            <person name="Schmutz J."/>
            <person name="Shapiro H."/>
            <person name="Lindquist E."/>
            <person name="Lucas S."/>
            <person name="Rokhsar D."/>
            <person name="Grigoriev I.V."/>
        </authorList>
    </citation>
    <scope>NUCLEOTIDE SEQUENCE [LARGE SCALE GENOMIC DNA]</scope>
</reference>
<dbReference type="Gene3D" id="1.10.287.130">
    <property type="match status" value="1"/>
</dbReference>
<dbReference type="eggNOG" id="KOG1546">
    <property type="taxonomic scope" value="Eukaryota"/>
</dbReference>
<evidence type="ECO:0000259" key="4">
    <source>
        <dbReference type="SMART" id="SM00388"/>
    </source>
</evidence>
<dbReference type="InterPro" id="IPR050452">
    <property type="entry name" value="Metacaspase"/>
</dbReference>
<feature type="transmembrane region" description="Helical" evidence="3">
    <location>
        <begin position="129"/>
        <end position="147"/>
    </location>
</feature>
<keyword evidence="3" id="KW-1133">Transmembrane helix</keyword>